<feature type="transmembrane region" description="Helical" evidence="2">
    <location>
        <begin position="50"/>
        <end position="80"/>
    </location>
</feature>
<feature type="compositionally biased region" description="Basic and acidic residues" evidence="1">
    <location>
        <begin position="97"/>
        <end position="121"/>
    </location>
</feature>
<reference evidence="3" key="1">
    <citation type="submission" date="2021-05" db="EMBL/GenBank/DDBJ databases">
        <authorList>
            <person name="Alioto T."/>
            <person name="Alioto T."/>
            <person name="Gomez Garrido J."/>
        </authorList>
    </citation>
    <scope>NUCLEOTIDE SEQUENCE</scope>
</reference>
<dbReference type="EMBL" id="HBUF01399746">
    <property type="protein sequence ID" value="CAG6736547.1"/>
    <property type="molecule type" value="Transcribed_RNA"/>
</dbReference>
<organism evidence="3">
    <name type="scientific">Cacopsylla melanoneura</name>
    <dbReference type="NCBI Taxonomy" id="428564"/>
    <lineage>
        <taxon>Eukaryota</taxon>
        <taxon>Metazoa</taxon>
        <taxon>Ecdysozoa</taxon>
        <taxon>Arthropoda</taxon>
        <taxon>Hexapoda</taxon>
        <taxon>Insecta</taxon>
        <taxon>Pterygota</taxon>
        <taxon>Neoptera</taxon>
        <taxon>Paraneoptera</taxon>
        <taxon>Hemiptera</taxon>
        <taxon>Sternorrhyncha</taxon>
        <taxon>Psylloidea</taxon>
        <taxon>Psyllidae</taxon>
        <taxon>Psyllinae</taxon>
        <taxon>Cacopsylla</taxon>
    </lineage>
</organism>
<keyword evidence="2" id="KW-1133">Transmembrane helix</keyword>
<keyword evidence="2" id="KW-0472">Membrane</keyword>
<protein>
    <submittedName>
        <fullName evidence="3">Uncharacterized protein</fullName>
    </submittedName>
</protein>
<evidence type="ECO:0000313" key="3">
    <source>
        <dbReference type="EMBL" id="CAG6736547.1"/>
    </source>
</evidence>
<accession>A0A8D8YWX0</accession>
<evidence type="ECO:0000256" key="2">
    <source>
        <dbReference type="SAM" id="Phobius"/>
    </source>
</evidence>
<feature type="region of interest" description="Disordered" evidence="1">
    <location>
        <begin position="87"/>
        <end position="121"/>
    </location>
</feature>
<sequence>MKNSREEDEDYPNFFWARSINTIIVWSIFQGFVWDFLWEHYFATRPFAKIIYYLSTVLLNMKLNVHSIMFCAIFFVFIFLKNNCGATRIPAGSANRKKTDNTPKTSKTQEHKTKDNVRTLL</sequence>
<dbReference type="AlphaFoldDB" id="A0A8D8YWX0"/>
<keyword evidence="2" id="KW-0812">Transmembrane</keyword>
<name>A0A8D8YWX0_9HEMI</name>
<feature type="transmembrane region" description="Helical" evidence="2">
    <location>
        <begin position="20"/>
        <end position="38"/>
    </location>
</feature>
<proteinExistence type="predicted"/>
<evidence type="ECO:0000256" key="1">
    <source>
        <dbReference type="SAM" id="MobiDB-lite"/>
    </source>
</evidence>